<dbReference type="Pfam" id="PF15251">
    <property type="entry name" value="TAPR1-like"/>
    <property type="match status" value="1"/>
</dbReference>
<feature type="compositionally biased region" description="Polar residues" evidence="1">
    <location>
        <begin position="254"/>
        <end position="273"/>
    </location>
</feature>
<dbReference type="Gramene" id="KCW54334">
    <property type="protein sequence ID" value="KCW54334"/>
    <property type="gene ID" value="EUGRSUZ_I00298"/>
</dbReference>
<feature type="compositionally biased region" description="Polar residues" evidence="1">
    <location>
        <begin position="203"/>
        <end position="218"/>
    </location>
</feature>
<dbReference type="InParanoid" id="A0A059AKN7"/>
<dbReference type="AlphaFoldDB" id="A0A059AKN7"/>
<feature type="region of interest" description="Disordered" evidence="1">
    <location>
        <begin position="194"/>
        <end position="218"/>
    </location>
</feature>
<dbReference type="FunCoup" id="A0A059AKN7">
    <property type="interactions" value="1507"/>
</dbReference>
<protein>
    <recommendedName>
        <fullName evidence="3">Holocarboxylase synthetase</fullName>
    </recommendedName>
</protein>
<evidence type="ECO:0000313" key="2">
    <source>
        <dbReference type="EMBL" id="KCW54334.1"/>
    </source>
</evidence>
<proteinExistence type="predicted"/>
<evidence type="ECO:0008006" key="3">
    <source>
        <dbReference type="Google" id="ProtNLM"/>
    </source>
</evidence>
<dbReference type="EMBL" id="KK198761">
    <property type="protein sequence ID" value="KCW54334.1"/>
    <property type="molecule type" value="Genomic_DNA"/>
</dbReference>
<dbReference type="OMA" id="HQIRDVN"/>
<name>A0A059AKN7_EUCGR</name>
<dbReference type="eggNOG" id="ENOG502QQY0">
    <property type="taxonomic scope" value="Eukaryota"/>
</dbReference>
<dbReference type="STRING" id="71139.A0A059AKN7"/>
<reference evidence="2" key="1">
    <citation type="submission" date="2013-07" db="EMBL/GenBank/DDBJ databases">
        <title>The genome of Eucalyptus grandis.</title>
        <authorList>
            <person name="Schmutz J."/>
            <person name="Hayes R."/>
            <person name="Myburg A."/>
            <person name="Tuskan G."/>
            <person name="Grattapaglia D."/>
            <person name="Rokhsar D.S."/>
        </authorList>
    </citation>
    <scope>NUCLEOTIDE SEQUENCE</scope>
    <source>
        <tissue evidence="2">Leaf extractions</tissue>
    </source>
</reference>
<evidence type="ECO:0000256" key="1">
    <source>
        <dbReference type="SAM" id="MobiDB-lite"/>
    </source>
</evidence>
<dbReference type="PANTHER" id="PTHR33675">
    <property type="entry name" value="NUCLEAR RECEPTOR FAMILY 2 GROUP C PROTEIN"/>
    <property type="match status" value="1"/>
</dbReference>
<gene>
    <name evidence="2" type="ORF">EUGRSUZ_I00298</name>
</gene>
<accession>A0A059AKN7</accession>
<dbReference type="InterPro" id="IPR029196">
    <property type="entry name" value="HAPSTR1-like"/>
</dbReference>
<feature type="region of interest" description="Disordered" evidence="1">
    <location>
        <begin position="237"/>
        <end position="287"/>
    </location>
</feature>
<dbReference type="PANTHER" id="PTHR33675:SF1">
    <property type="entry name" value="HOLOCARBOXYLASE SYNTHETASE"/>
    <property type="match status" value="1"/>
</dbReference>
<organism evidence="2">
    <name type="scientific">Eucalyptus grandis</name>
    <name type="common">Flooded gum</name>
    <dbReference type="NCBI Taxonomy" id="71139"/>
    <lineage>
        <taxon>Eukaryota</taxon>
        <taxon>Viridiplantae</taxon>
        <taxon>Streptophyta</taxon>
        <taxon>Embryophyta</taxon>
        <taxon>Tracheophyta</taxon>
        <taxon>Spermatophyta</taxon>
        <taxon>Magnoliopsida</taxon>
        <taxon>eudicotyledons</taxon>
        <taxon>Gunneridae</taxon>
        <taxon>Pentapetalae</taxon>
        <taxon>rosids</taxon>
        <taxon>malvids</taxon>
        <taxon>Myrtales</taxon>
        <taxon>Myrtaceae</taxon>
        <taxon>Myrtoideae</taxon>
        <taxon>Eucalypteae</taxon>
        <taxon>Eucalyptus</taxon>
    </lineage>
</organism>
<feature type="compositionally biased region" description="Polar residues" evidence="1">
    <location>
        <begin position="237"/>
        <end position="247"/>
    </location>
</feature>
<sequence>MNIHVPTQHLGRQPGSHPSSLTLPLSPLFLFLPFPLKFPPSLLSLFRSTRFNFDRGEKPSLLLPSFLPSSLPAMAKKRKSVASRLDEVDRSLYTSFCSAANSLSQLYTQAMSHQRLSFQAGERHALEKLYQWILRQQEEGSRVSTIDIISYLQNELDYAADDTPMSPRPPPQLQNSQAAVHLANVGAPISSNPFGPAAIQGARSGNSDNQGKNPVFSNALSSPVRRSLQHYQSMQAGYNSNTTSSGNAARHNETNNPHHQIRDNNPTSSNDTSMDMHAESPGQDSHY</sequence>